<dbReference type="AlphaFoldDB" id="A0A7J6SEV3"/>
<evidence type="ECO:0000313" key="1">
    <source>
        <dbReference type="EMBL" id="KAF4731333.1"/>
    </source>
</evidence>
<sequence length="164" mass="17450">TRVLFKIVGDDVVCTYCMKVLQAASIQASRARGKMGASEVGNASLVDPCKIRNGLDYSVVRFHHTASPLELAGMAERMARYPNPLTGPSSPFDDPSIMQALPGGSPKYPYVGPRIHPEFDFAVGMPPSLPPLWASSSSAVLATAVAAGPLAPRDCSSERIECFL</sequence>
<protein>
    <submittedName>
        <fullName evidence="1">Uncharacterized protein</fullName>
    </submittedName>
</protein>
<proteinExistence type="predicted"/>
<evidence type="ECO:0000313" key="2">
    <source>
        <dbReference type="Proteomes" id="UP000574390"/>
    </source>
</evidence>
<feature type="non-terminal residue" evidence="1">
    <location>
        <position position="164"/>
    </location>
</feature>
<dbReference type="Proteomes" id="UP000574390">
    <property type="component" value="Unassembled WGS sequence"/>
</dbReference>
<gene>
    <name evidence="1" type="ORF">FOZ62_009686</name>
</gene>
<comment type="caution">
    <text evidence="1">The sequence shown here is derived from an EMBL/GenBank/DDBJ whole genome shotgun (WGS) entry which is preliminary data.</text>
</comment>
<name>A0A7J6SEV3_PEROL</name>
<reference evidence="1 2" key="1">
    <citation type="submission" date="2020-04" db="EMBL/GenBank/DDBJ databases">
        <title>Perkinsus olseni comparative genomics.</title>
        <authorList>
            <person name="Bogema D.R."/>
        </authorList>
    </citation>
    <scope>NUCLEOTIDE SEQUENCE [LARGE SCALE GENOMIC DNA]</scope>
    <source>
        <strain evidence="1">ATCC PRA-205</strain>
    </source>
</reference>
<organism evidence="1 2">
    <name type="scientific">Perkinsus olseni</name>
    <name type="common">Perkinsus atlanticus</name>
    <dbReference type="NCBI Taxonomy" id="32597"/>
    <lineage>
        <taxon>Eukaryota</taxon>
        <taxon>Sar</taxon>
        <taxon>Alveolata</taxon>
        <taxon>Perkinsozoa</taxon>
        <taxon>Perkinsea</taxon>
        <taxon>Perkinsida</taxon>
        <taxon>Perkinsidae</taxon>
        <taxon>Perkinsus</taxon>
    </lineage>
</organism>
<dbReference type="EMBL" id="JABANM010015264">
    <property type="protein sequence ID" value="KAF4731333.1"/>
    <property type="molecule type" value="Genomic_DNA"/>
</dbReference>
<accession>A0A7J6SEV3</accession>